<dbReference type="InterPro" id="IPR004142">
    <property type="entry name" value="NDRG"/>
</dbReference>
<accession>A0A843WNX5</accession>
<proteinExistence type="inferred from homology"/>
<dbReference type="OrthoDB" id="741027at2759"/>
<sequence>MAESGDSVSIDMETIPFGGEECVVETSRGPVSVFVCGDQEKPAMITYPDVALNCVFLVLLSFVLLCIGLFFCPDADSLLLQNFCIYHINAPGHELGAAAIPSYVPSLSVDDLADQLAEVLDFFGNSQWSFLSSHMNNPSIKHDAILPLLRNLGYECVRTIWNVDFFLVKKAMCLGALAGAYILTLFAMKYKERAVGLILVSPLCRAPSWTEWFYNKVMLSCLYFYGMCGMLKEFLLVRYFSELLDDRQSSNVIRYLRAINRRHDLTDGLKDLECNTLIFVGETSPFYSEALHMDEMMDRRCTDLVEIQACGSLVTEEQPDSMLVPLELFLKGLGFYRQPPTSRTSQHAACPSPSPTICIPQELLSPEGLGIKLKPIKTRVPIEA</sequence>
<dbReference type="Proteomes" id="UP000652761">
    <property type="component" value="Unassembled WGS sequence"/>
</dbReference>
<evidence type="ECO:0000256" key="1">
    <source>
        <dbReference type="ARBA" id="ARBA00005598"/>
    </source>
</evidence>
<keyword evidence="2" id="KW-0812">Transmembrane</keyword>
<name>A0A843WNX5_COLES</name>
<dbReference type="Gene3D" id="3.40.50.1820">
    <property type="entry name" value="alpha/beta hydrolase"/>
    <property type="match status" value="2"/>
</dbReference>
<evidence type="ECO:0000313" key="3">
    <source>
        <dbReference type="EMBL" id="MQM11619.1"/>
    </source>
</evidence>
<protein>
    <recommendedName>
        <fullName evidence="5">Pollen-specific protein SF21</fullName>
    </recommendedName>
</protein>
<dbReference type="SUPFAM" id="SSF53474">
    <property type="entry name" value="alpha/beta-Hydrolases"/>
    <property type="match status" value="1"/>
</dbReference>
<evidence type="ECO:0000313" key="4">
    <source>
        <dbReference type="Proteomes" id="UP000652761"/>
    </source>
</evidence>
<gene>
    <name evidence="3" type="ORF">Taro_044529</name>
</gene>
<organism evidence="3 4">
    <name type="scientific">Colocasia esculenta</name>
    <name type="common">Wild taro</name>
    <name type="synonym">Arum esculentum</name>
    <dbReference type="NCBI Taxonomy" id="4460"/>
    <lineage>
        <taxon>Eukaryota</taxon>
        <taxon>Viridiplantae</taxon>
        <taxon>Streptophyta</taxon>
        <taxon>Embryophyta</taxon>
        <taxon>Tracheophyta</taxon>
        <taxon>Spermatophyta</taxon>
        <taxon>Magnoliopsida</taxon>
        <taxon>Liliopsida</taxon>
        <taxon>Araceae</taxon>
        <taxon>Aroideae</taxon>
        <taxon>Colocasieae</taxon>
        <taxon>Colocasia</taxon>
    </lineage>
</organism>
<comment type="similarity">
    <text evidence="1">Belongs to the NDRG family.</text>
</comment>
<evidence type="ECO:0000256" key="2">
    <source>
        <dbReference type="SAM" id="Phobius"/>
    </source>
</evidence>
<evidence type="ECO:0008006" key="5">
    <source>
        <dbReference type="Google" id="ProtNLM"/>
    </source>
</evidence>
<dbReference type="EMBL" id="NMUH01005037">
    <property type="protein sequence ID" value="MQM11619.1"/>
    <property type="molecule type" value="Genomic_DNA"/>
</dbReference>
<feature type="transmembrane region" description="Helical" evidence="2">
    <location>
        <begin position="171"/>
        <end position="190"/>
    </location>
</feature>
<keyword evidence="4" id="KW-1185">Reference proteome</keyword>
<dbReference type="InterPro" id="IPR029058">
    <property type="entry name" value="AB_hydrolase_fold"/>
</dbReference>
<dbReference type="PANTHER" id="PTHR11034">
    <property type="entry name" value="N-MYC DOWNSTREAM REGULATED"/>
    <property type="match status" value="1"/>
</dbReference>
<keyword evidence="2" id="KW-1133">Transmembrane helix</keyword>
<comment type="caution">
    <text evidence="3">The sequence shown here is derived from an EMBL/GenBank/DDBJ whole genome shotgun (WGS) entry which is preliminary data.</text>
</comment>
<keyword evidence="2" id="KW-0472">Membrane</keyword>
<dbReference type="Pfam" id="PF03096">
    <property type="entry name" value="Ndr"/>
    <property type="match status" value="2"/>
</dbReference>
<feature type="transmembrane region" description="Helical" evidence="2">
    <location>
        <begin position="50"/>
        <end position="72"/>
    </location>
</feature>
<reference evidence="3" key="1">
    <citation type="submission" date="2017-07" db="EMBL/GenBank/DDBJ databases">
        <title>Taro Niue Genome Assembly and Annotation.</title>
        <authorList>
            <person name="Atibalentja N."/>
            <person name="Keating K."/>
            <person name="Fields C.J."/>
        </authorList>
    </citation>
    <scope>NUCLEOTIDE SEQUENCE</scope>
    <source>
        <strain evidence="3">Niue_2</strain>
        <tissue evidence="3">Leaf</tissue>
    </source>
</reference>
<dbReference type="AlphaFoldDB" id="A0A843WNX5"/>